<protein>
    <submittedName>
        <fullName evidence="3">Uncharacterized protein</fullName>
    </submittedName>
</protein>
<dbReference type="Proteomes" id="UP001432322">
    <property type="component" value="Unassembled WGS sequence"/>
</dbReference>
<evidence type="ECO:0000256" key="1">
    <source>
        <dbReference type="SAM" id="MobiDB-lite"/>
    </source>
</evidence>
<dbReference type="EMBL" id="BTSY01000002">
    <property type="protein sequence ID" value="GMT16070.1"/>
    <property type="molecule type" value="Genomic_DNA"/>
</dbReference>
<name>A0AAV5V8V4_9BILA</name>
<proteinExistence type="predicted"/>
<sequence length="130" mass="14812">TTTHSYFRPLARYLHEMFAALVLLSIALFFLYRIDLLLSASSTIQNGYITMAVVWILFFRKQAAQILIVAFQFYLFGIFAMLVSVVLNIGVEALFSAPAAIHPSSYQSSPFSSVHRQPFATDRPTRRRME</sequence>
<accession>A0AAV5V8V4</accession>
<feature type="region of interest" description="Disordered" evidence="1">
    <location>
        <begin position="105"/>
        <end position="130"/>
    </location>
</feature>
<keyword evidence="2" id="KW-1133">Transmembrane helix</keyword>
<reference evidence="3" key="1">
    <citation type="submission" date="2023-10" db="EMBL/GenBank/DDBJ databases">
        <title>Genome assembly of Pristionchus species.</title>
        <authorList>
            <person name="Yoshida K."/>
            <person name="Sommer R.J."/>
        </authorList>
    </citation>
    <scope>NUCLEOTIDE SEQUENCE</scope>
    <source>
        <strain evidence="3">RS5133</strain>
    </source>
</reference>
<comment type="caution">
    <text evidence="3">The sequence shown here is derived from an EMBL/GenBank/DDBJ whole genome shotgun (WGS) entry which is preliminary data.</text>
</comment>
<keyword evidence="4" id="KW-1185">Reference proteome</keyword>
<keyword evidence="2" id="KW-0812">Transmembrane</keyword>
<dbReference type="AlphaFoldDB" id="A0AAV5V8V4"/>
<evidence type="ECO:0000256" key="2">
    <source>
        <dbReference type="SAM" id="Phobius"/>
    </source>
</evidence>
<evidence type="ECO:0000313" key="4">
    <source>
        <dbReference type="Proteomes" id="UP001432322"/>
    </source>
</evidence>
<keyword evidence="2" id="KW-0472">Membrane</keyword>
<feature type="transmembrane region" description="Helical" evidence="2">
    <location>
        <begin position="38"/>
        <end position="59"/>
    </location>
</feature>
<organism evidence="3 4">
    <name type="scientific">Pristionchus fissidentatus</name>
    <dbReference type="NCBI Taxonomy" id="1538716"/>
    <lineage>
        <taxon>Eukaryota</taxon>
        <taxon>Metazoa</taxon>
        <taxon>Ecdysozoa</taxon>
        <taxon>Nematoda</taxon>
        <taxon>Chromadorea</taxon>
        <taxon>Rhabditida</taxon>
        <taxon>Rhabditina</taxon>
        <taxon>Diplogasteromorpha</taxon>
        <taxon>Diplogasteroidea</taxon>
        <taxon>Neodiplogasteridae</taxon>
        <taxon>Pristionchus</taxon>
    </lineage>
</organism>
<gene>
    <name evidence="3" type="ORF">PFISCL1PPCAC_7367</name>
</gene>
<feature type="transmembrane region" description="Helical" evidence="2">
    <location>
        <begin position="13"/>
        <end position="32"/>
    </location>
</feature>
<evidence type="ECO:0000313" key="3">
    <source>
        <dbReference type="EMBL" id="GMT16070.1"/>
    </source>
</evidence>
<feature type="transmembrane region" description="Helical" evidence="2">
    <location>
        <begin position="66"/>
        <end position="87"/>
    </location>
</feature>
<feature type="non-terminal residue" evidence="3">
    <location>
        <position position="1"/>
    </location>
</feature>